<name>A0A075HTZ1_9EURY</name>
<dbReference type="GO" id="GO:0005524">
    <property type="term" value="F:ATP binding"/>
    <property type="evidence" value="ECO:0007669"/>
    <property type="project" value="UniProtKB-KW"/>
</dbReference>
<protein>
    <submittedName>
        <fullName evidence="7">Archaeal shikimate kinase</fullName>
    </submittedName>
</protein>
<evidence type="ECO:0000313" key="7">
    <source>
        <dbReference type="EMBL" id="AIF18965.1"/>
    </source>
</evidence>
<feature type="domain" description="GHMP kinase C-terminal" evidence="6">
    <location>
        <begin position="220"/>
        <end position="265"/>
    </location>
</feature>
<proteinExistence type="predicted"/>
<dbReference type="Gene3D" id="3.30.230.10">
    <property type="match status" value="1"/>
</dbReference>
<evidence type="ECO:0000259" key="5">
    <source>
        <dbReference type="Pfam" id="PF00288"/>
    </source>
</evidence>
<dbReference type="PANTHER" id="PTHR20861">
    <property type="entry name" value="HOMOSERINE/4-DIPHOSPHOCYTIDYL-2-C-METHYL-D-ERYTHRITOL KINASE"/>
    <property type="match status" value="1"/>
</dbReference>
<evidence type="ECO:0000256" key="1">
    <source>
        <dbReference type="ARBA" id="ARBA00022605"/>
    </source>
</evidence>
<accession>A0A075HTZ1</accession>
<evidence type="ECO:0000256" key="4">
    <source>
        <dbReference type="ARBA" id="ARBA00022840"/>
    </source>
</evidence>
<keyword evidence="4" id="KW-0067">ATP-binding</keyword>
<dbReference type="InterPro" id="IPR006204">
    <property type="entry name" value="GHMP_kinase_N_dom"/>
</dbReference>
<dbReference type="PANTHER" id="PTHR20861:SF3">
    <property type="entry name" value="SHIKIMATE KINASE"/>
    <property type="match status" value="1"/>
</dbReference>
<dbReference type="SUPFAM" id="SSF55060">
    <property type="entry name" value="GHMP Kinase, C-terminal domain"/>
    <property type="match status" value="1"/>
</dbReference>
<dbReference type="InterPro" id="IPR013750">
    <property type="entry name" value="GHMP_kinase_C_dom"/>
</dbReference>
<keyword evidence="7" id="KW-0418">Kinase</keyword>
<dbReference type="Gene3D" id="3.30.70.890">
    <property type="entry name" value="GHMP kinase, C-terminal domain"/>
    <property type="match status" value="1"/>
</dbReference>
<keyword evidence="3" id="KW-0547">Nucleotide-binding</keyword>
<keyword evidence="1" id="KW-0028">Amino-acid biosynthesis</keyword>
<feature type="domain" description="GHMP kinase N-terminal" evidence="5">
    <location>
        <begin position="70"/>
        <end position="139"/>
    </location>
</feature>
<dbReference type="SUPFAM" id="SSF54211">
    <property type="entry name" value="Ribosomal protein S5 domain 2-like"/>
    <property type="match status" value="1"/>
</dbReference>
<dbReference type="PRINTS" id="PR00959">
    <property type="entry name" value="MEVGALKINASE"/>
</dbReference>
<evidence type="ECO:0000256" key="2">
    <source>
        <dbReference type="ARBA" id="ARBA00022679"/>
    </source>
</evidence>
<dbReference type="Pfam" id="PF00288">
    <property type="entry name" value="GHMP_kinases_N"/>
    <property type="match status" value="1"/>
</dbReference>
<organism evidence="7">
    <name type="scientific">uncultured marine group II/III euryarchaeote KM3_85_A08</name>
    <dbReference type="NCBI Taxonomy" id="1456525"/>
    <lineage>
        <taxon>Archaea</taxon>
        <taxon>Methanobacteriati</taxon>
        <taxon>Methanobacteriota</taxon>
        <taxon>environmental samples</taxon>
    </lineage>
</organism>
<dbReference type="GO" id="GO:0016301">
    <property type="term" value="F:kinase activity"/>
    <property type="evidence" value="ECO:0007669"/>
    <property type="project" value="UniProtKB-KW"/>
</dbReference>
<evidence type="ECO:0000256" key="3">
    <source>
        <dbReference type="ARBA" id="ARBA00022741"/>
    </source>
</evidence>
<keyword evidence="2" id="KW-0808">Transferase</keyword>
<dbReference type="GO" id="GO:0009423">
    <property type="term" value="P:chorismate biosynthetic process"/>
    <property type="evidence" value="ECO:0007669"/>
    <property type="project" value="UniProtKB-UniPathway"/>
</dbReference>
<dbReference type="GO" id="GO:0008652">
    <property type="term" value="P:amino acid biosynthetic process"/>
    <property type="evidence" value="ECO:0007669"/>
    <property type="project" value="UniProtKB-KW"/>
</dbReference>
<dbReference type="UniPathway" id="UPA00053">
    <property type="reaction ID" value="UER00088"/>
</dbReference>
<sequence>MTVLGRGRANGGVSVLHAAGTGRGCSVGIELMTEVSLVSDQTPVPEDEHGILDSVVAVWTDSGYPDPGAVGWRVSSDVPIGQGLKSSAALACAAARALDKASWTGLSDFDIVDIAVAAQRRADCTITGSMDDSWAAISQGWKLVDPSLSSRDSILLEGDAEADLAVLIILRGPRQLEVRPESFAEQHKLFERALASLSSGSTLAAMSANGMAVAAATGDDEALRICNSAIARGAIAAGLSGSGPAIAIVCYQQGAEQLAEAMSESGLQVIRSAFVEPASLDEEASSWE</sequence>
<dbReference type="EMBL" id="KF901125">
    <property type="protein sequence ID" value="AIF18965.1"/>
    <property type="molecule type" value="Genomic_DNA"/>
</dbReference>
<dbReference type="Pfam" id="PF08544">
    <property type="entry name" value="GHMP_kinases_C"/>
    <property type="match status" value="1"/>
</dbReference>
<dbReference type="InterPro" id="IPR014721">
    <property type="entry name" value="Ribsml_uS5_D2-typ_fold_subgr"/>
</dbReference>
<dbReference type="InterPro" id="IPR036554">
    <property type="entry name" value="GHMP_kinase_C_sf"/>
</dbReference>
<evidence type="ECO:0000259" key="6">
    <source>
        <dbReference type="Pfam" id="PF08544"/>
    </source>
</evidence>
<dbReference type="AlphaFoldDB" id="A0A075HTZ1"/>
<dbReference type="InterPro" id="IPR020568">
    <property type="entry name" value="Ribosomal_Su5_D2-typ_SF"/>
</dbReference>
<reference evidence="7" key="1">
    <citation type="journal article" date="2014" name="Genome Biol. Evol.">
        <title>Pangenome evidence for extensive interdomain horizontal transfer affecting lineage core and shell genes in uncultured planktonic thaumarchaeota and euryarchaeota.</title>
        <authorList>
            <person name="Deschamps P."/>
            <person name="Zivanovic Y."/>
            <person name="Moreira D."/>
            <person name="Rodriguez-Valera F."/>
            <person name="Lopez-Garcia P."/>
        </authorList>
    </citation>
    <scope>NUCLEOTIDE SEQUENCE</scope>
</reference>